<comment type="caution">
    <text evidence="1">The sequence shown here is derived from an EMBL/GenBank/DDBJ whole genome shotgun (WGS) entry which is preliminary data.</text>
</comment>
<dbReference type="InterPro" id="IPR010064">
    <property type="entry name" value="HK97-gp10_tail"/>
</dbReference>
<protein>
    <submittedName>
        <fullName evidence="1">Uncharacterized protein</fullName>
    </submittedName>
</protein>
<reference evidence="1" key="1">
    <citation type="journal article" date="2015" name="Nature">
        <title>Complex archaea that bridge the gap between prokaryotes and eukaryotes.</title>
        <authorList>
            <person name="Spang A."/>
            <person name="Saw J.H."/>
            <person name="Jorgensen S.L."/>
            <person name="Zaremba-Niedzwiedzka K."/>
            <person name="Martijn J."/>
            <person name="Lind A.E."/>
            <person name="van Eijk R."/>
            <person name="Schleper C."/>
            <person name="Guy L."/>
            <person name="Ettema T.J."/>
        </authorList>
    </citation>
    <scope>NUCLEOTIDE SEQUENCE</scope>
</reference>
<proteinExistence type="predicted"/>
<dbReference type="Pfam" id="PF04883">
    <property type="entry name" value="HK97-gp10_like"/>
    <property type="match status" value="1"/>
</dbReference>
<sequence length="132" mass="14742">MGLVLSLKFIGGKKLFAALSSSRTVGKPLDNGIRKTTLYYDGLVKKATVVDTGRLRSSIHHELNPKRASVGTNVQYAQFVEYGTAKMEARHMEGSSKVLGEGMFSYAWGLLLDWLKKGNHDIHVEIDKEFRK</sequence>
<evidence type="ECO:0000313" key="1">
    <source>
        <dbReference type="EMBL" id="KKO08319.1"/>
    </source>
</evidence>
<gene>
    <name evidence="1" type="ORF">LCGC14_0050170</name>
</gene>
<name>A0A0F9YU55_9ZZZZ</name>
<dbReference type="AlphaFoldDB" id="A0A0F9YU55"/>
<dbReference type="EMBL" id="LAZR01000010">
    <property type="protein sequence ID" value="KKO08319.1"/>
    <property type="molecule type" value="Genomic_DNA"/>
</dbReference>
<organism evidence="1">
    <name type="scientific">marine sediment metagenome</name>
    <dbReference type="NCBI Taxonomy" id="412755"/>
    <lineage>
        <taxon>unclassified sequences</taxon>
        <taxon>metagenomes</taxon>
        <taxon>ecological metagenomes</taxon>
    </lineage>
</organism>
<accession>A0A0F9YU55</accession>